<accession>A0A1I7Z726</accession>
<sequence>MGVTGLWEYMQKFAESISPADLARKKLAVDGTAWIIELHRKGCVSPSKAKSLSLAFFQRTCRLMEAAIEPIIVFDTAKTIDLDSSRAPARRSNGRKAKGKGDHSHRLMLLKELDDLKALLDKMDIRYVEAACDSVAQCGQLEMDNLVEGCVAKDMNYFLFGGRNLTLVGSIEKVQLFSMDMITETQGLNRHRLIALAILLGCDTYERGIQRVGMVTGLEIIAEFSLVDDDHPQTILDRFRSYCSHELESSTNDSEMKSKLYKFRSYCSHELESSTNDSEMKSKLYKSGFNFPSSFPNSDAVAEAINSYLLPSVNVVTADSLTGSLCDPAPHVRKPMEEFLVKLLKLEPKRITKDLDDVFSKRSKVLSEMRQQKIDKYMTPPLSSSSLSSTDSAIELTESVVSNSSSGSRSRYRPLVCDKQVSEDDGIYCSKREYSALEALKKKMSLYSPTPLILEASLRGDSEDTSRSASAASSRQGPATHRNRRRPAVDTIDSSPVPKISRDELTTTIEGTSHQPSIIIEGFRPGKPNAVC</sequence>
<dbReference type="WBParaSite" id="L893_g23513.t1">
    <property type="protein sequence ID" value="L893_g23513.t1"/>
    <property type="gene ID" value="L893_g23513"/>
</dbReference>
<evidence type="ECO:0000256" key="2">
    <source>
        <dbReference type="ARBA" id="ARBA00022722"/>
    </source>
</evidence>
<keyword evidence="9" id="KW-1185">Reference proteome</keyword>
<organism evidence="9 10">
    <name type="scientific">Steinernema glaseri</name>
    <dbReference type="NCBI Taxonomy" id="37863"/>
    <lineage>
        <taxon>Eukaryota</taxon>
        <taxon>Metazoa</taxon>
        <taxon>Ecdysozoa</taxon>
        <taxon>Nematoda</taxon>
        <taxon>Chromadorea</taxon>
        <taxon>Rhabditida</taxon>
        <taxon>Tylenchina</taxon>
        <taxon>Panagrolaimomorpha</taxon>
        <taxon>Strongyloidoidea</taxon>
        <taxon>Steinernematidae</taxon>
        <taxon>Steinernema</taxon>
    </lineage>
</organism>
<feature type="domain" description="XPG N-terminal" evidence="8">
    <location>
        <begin position="1"/>
        <end position="97"/>
    </location>
</feature>
<name>A0A1I7Z726_9BILA</name>
<keyword evidence="4" id="KW-0378">Hydrolase</keyword>
<evidence type="ECO:0000256" key="5">
    <source>
        <dbReference type="ARBA" id="ARBA00022842"/>
    </source>
</evidence>
<protein>
    <submittedName>
        <fullName evidence="10">Flap endonuclease GEN-like 2</fullName>
    </submittedName>
</protein>
<dbReference type="AlphaFoldDB" id="A0A1I7Z726"/>
<evidence type="ECO:0000256" key="1">
    <source>
        <dbReference type="ARBA" id="ARBA00001946"/>
    </source>
</evidence>
<dbReference type="PANTHER" id="PTHR11081">
    <property type="entry name" value="FLAP ENDONUCLEASE FAMILY MEMBER"/>
    <property type="match status" value="1"/>
</dbReference>
<proteinExistence type="predicted"/>
<dbReference type="InterPro" id="IPR006085">
    <property type="entry name" value="XPG_DNA_repair_N"/>
</dbReference>
<dbReference type="InterPro" id="IPR036279">
    <property type="entry name" value="5-3_exonuclease_C_sf"/>
</dbReference>
<evidence type="ECO:0000259" key="8">
    <source>
        <dbReference type="SMART" id="SM00485"/>
    </source>
</evidence>
<dbReference type="PRINTS" id="PR00853">
    <property type="entry name" value="XPGRADSUPER"/>
</dbReference>
<evidence type="ECO:0000256" key="4">
    <source>
        <dbReference type="ARBA" id="ARBA00022801"/>
    </source>
</evidence>
<dbReference type="SUPFAM" id="SSF47807">
    <property type="entry name" value="5' to 3' exonuclease, C-terminal subdomain"/>
    <property type="match status" value="1"/>
</dbReference>
<dbReference type="InterPro" id="IPR006084">
    <property type="entry name" value="XPG/Rad2"/>
</dbReference>
<dbReference type="InterPro" id="IPR006086">
    <property type="entry name" value="XPG-I_dom"/>
</dbReference>
<dbReference type="SMART" id="SM00484">
    <property type="entry name" value="XPGI"/>
    <property type="match status" value="1"/>
</dbReference>
<dbReference type="InterPro" id="IPR029060">
    <property type="entry name" value="PIN-like_dom_sf"/>
</dbReference>
<dbReference type="Gene3D" id="1.10.150.20">
    <property type="entry name" value="5' to 3' exonuclease, C-terminal subdomain"/>
    <property type="match status" value="1"/>
</dbReference>
<keyword evidence="2" id="KW-0540">Nuclease</keyword>
<keyword evidence="3" id="KW-0479">Metal-binding</keyword>
<dbReference type="GO" id="GO:0046872">
    <property type="term" value="F:metal ion binding"/>
    <property type="evidence" value="ECO:0007669"/>
    <property type="project" value="UniProtKB-KW"/>
</dbReference>
<dbReference type="GO" id="GO:0017108">
    <property type="term" value="F:5'-flap endonuclease activity"/>
    <property type="evidence" value="ECO:0007669"/>
    <property type="project" value="TreeGrafter"/>
</dbReference>
<feature type="region of interest" description="Disordered" evidence="6">
    <location>
        <begin position="459"/>
        <end position="532"/>
    </location>
</feature>
<feature type="compositionally biased region" description="Polar residues" evidence="6">
    <location>
        <begin position="506"/>
        <end position="516"/>
    </location>
</feature>
<evidence type="ECO:0000313" key="9">
    <source>
        <dbReference type="Proteomes" id="UP000095287"/>
    </source>
</evidence>
<dbReference type="Pfam" id="PF00752">
    <property type="entry name" value="XPG_N"/>
    <property type="match status" value="1"/>
</dbReference>
<feature type="domain" description="XPG-I" evidence="7">
    <location>
        <begin position="121"/>
        <end position="188"/>
    </location>
</feature>
<comment type="cofactor">
    <cofactor evidence="1">
        <name>Mg(2+)</name>
        <dbReference type="ChEBI" id="CHEBI:18420"/>
    </cofactor>
</comment>
<dbReference type="SUPFAM" id="SSF88723">
    <property type="entry name" value="PIN domain-like"/>
    <property type="match status" value="1"/>
</dbReference>
<dbReference type="Proteomes" id="UP000095287">
    <property type="component" value="Unplaced"/>
</dbReference>
<reference evidence="10" key="1">
    <citation type="submission" date="2016-11" db="UniProtKB">
        <authorList>
            <consortium name="WormBaseParasite"/>
        </authorList>
    </citation>
    <scope>IDENTIFICATION</scope>
</reference>
<dbReference type="GO" id="GO:0003677">
    <property type="term" value="F:DNA binding"/>
    <property type="evidence" value="ECO:0007669"/>
    <property type="project" value="InterPro"/>
</dbReference>
<evidence type="ECO:0000313" key="10">
    <source>
        <dbReference type="WBParaSite" id="L893_g23513.t1"/>
    </source>
</evidence>
<dbReference type="SMART" id="SM00279">
    <property type="entry name" value="HhH2"/>
    <property type="match status" value="1"/>
</dbReference>
<dbReference type="PANTHER" id="PTHR11081:SF59">
    <property type="entry name" value="FI23547P1"/>
    <property type="match status" value="1"/>
</dbReference>
<dbReference type="Pfam" id="PF00867">
    <property type="entry name" value="XPG_I"/>
    <property type="match status" value="1"/>
</dbReference>
<dbReference type="SMART" id="SM00485">
    <property type="entry name" value="XPGN"/>
    <property type="match status" value="1"/>
</dbReference>
<dbReference type="Gene3D" id="3.40.50.1010">
    <property type="entry name" value="5'-nuclease"/>
    <property type="match status" value="1"/>
</dbReference>
<keyword evidence="5" id="KW-0460">Magnesium</keyword>
<evidence type="ECO:0000256" key="3">
    <source>
        <dbReference type="ARBA" id="ARBA00022723"/>
    </source>
</evidence>
<evidence type="ECO:0000256" key="6">
    <source>
        <dbReference type="SAM" id="MobiDB-lite"/>
    </source>
</evidence>
<dbReference type="InterPro" id="IPR008918">
    <property type="entry name" value="HhH2"/>
</dbReference>
<evidence type="ECO:0000259" key="7">
    <source>
        <dbReference type="SMART" id="SM00484"/>
    </source>
</evidence>